<organism evidence="2 3">
    <name type="scientific">Ganoderma sinense ZZ0214-1</name>
    <dbReference type="NCBI Taxonomy" id="1077348"/>
    <lineage>
        <taxon>Eukaryota</taxon>
        <taxon>Fungi</taxon>
        <taxon>Dikarya</taxon>
        <taxon>Basidiomycota</taxon>
        <taxon>Agaricomycotina</taxon>
        <taxon>Agaricomycetes</taxon>
        <taxon>Polyporales</taxon>
        <taxon>Polyporaceae</taxon>
        <taxon>Ganoderma</taxon>
    </lineage>
</organism>
<feature type="compositionally biased region" description="Polar residues" evidence="1">
    <location>
        <begin position="66"/>
        <end position="75"/>
    </location>
</feature>
<evidence type="ECO:0000256" key="1">
    <source>
        <dbReference type="SAM" id="MobiDB-lite"/>
    </source>
</evidence>
<evidence type="ECO:0000313" key="3">
    <source>
        <dbReference type="Proteomes" id="UP000230002"/>
    </source>
</evidence>
<dbReference type="Proteomes" id="UP000230002">
    <property type="component" value="Unassembled WGS sequence"/>
</dbReference>
<proteinExistence type="predicted"/>
<reference evidence="2 3" key="1">
    <citation type="journal article" date="2015" name="Sci. Rep.">
        <title>Chromosome-level genome map provides insights into diverse defense mechanisms in the medicinal fungus Ganoderma sinense.</title>
        <authorList>
            <person name="Zhu Y."/>
            <person name="Xu J."/>
            <person name="Sun C."/>
            <person name="Zhou S."/>
            <person name="Xu H."/>
            <person name="Nelson D.R."/>
            <person name="Qian J."/>
            <person name="Song J."/>
            <person name="Luo H."/>
            <person name="Xiang L."/>
            <person name="Li Y."/>
            <person name="Xu Z."/>
            <person name="Ji A."/>
            <person name="Wang L."/>
            <person name="Lu S."/>
            <person name="Hayward A."/>
            <person name="Sun W."/>
            <person name="Li X."/>
            <person name="Schwartz D.C."/>
            <person name="Wang Y."/>
            <person name="Chen S."/>
        </authorList>
    </citation>
    <scope>NUCLEOTIDE SEQUENCE [LARGE SCALE GENOMIC DNA]</scope>
    <source>
        <strain evidence="2 3">ZZ0214-1</strain>
    </source>
</reference>
<gene>
    <name evidence="2" type="ORF">GSI_10472</name>
</gene>
<name>A0A2G8S0Q0_9APHY</name>
<sequence length="184" mass="20307">MPGIQQQQLDENHGLVAFVAHMITAVQYPMGYSAQHFEWISRAYLSLDRFRFGLELPTGGQRLDTSRNTSRTVSHQGLLPPEDSKNSDGRLVSSDRQTCCEVAEGRSRDVARPEWFQVDPVASIQSEEPRARNVVLVKGQDAKPKPLIRGEMSIEARYLVVKDAAGSARPSFGGRVGVEAGEVV</sequence>
<protein>
    <submittedName>
        <fullName evidence="2">Uncharacterized protein</fullName>
    </submittedName>
</protein>
<dbReference type="AlphaFoldDB" id="A0A2G8S0Q0"/>
<dbReference type="EMBL" id="AYKW01000034">
    <property type="protein sequence ID" value="PIL27325.1"/>
    <property type="molecule type" value="Genomic_DNA"/>
</dbReference>
<evidence type="ECO:0000313" key="2">
    <source>
        <dbReference type="EMBL" id="PIL27325.1"/>
    </source>
</evidence>
<keyword evidence="3" id="KW-1185">Reference proteome</keyword>
<comment type="caution">
    <text evidence="2">The sequence shown here is derived from an EMBL/GenBank/DDBJ whole genome shotgun (WGS) entry which is preliminary data.</text>
</comment>
<feature type="region of interest" description="Disordered" evidence="1">
    <location>
        <begin position="58"/>
        <end position="92"/>
    </location>
</feature>
<accession>A0A2G8S0Q0</accession>